<comment type="caution">
    <text evidence="1">The sequence shown here is derived from an EMBL/GenBank/DDBJ whole genome shotgun (WGS) entry which is preliminary data.</text>
</comment>
<evidence type="ECO:0000313" key="1">
    <source>
        <dbReference type="EMBL" id="MFD2275434.1"/>
    </source>
</evidence>
<accession>A0ABW5E085</accession>
<dbReference type="Proteomes" id="UP001597297">
    <property type="component" value="Unassembled WGS sequence"/>
</dbReference>
<reference evidence="2" key="1">
    <citation type="journal article" date="2019" name="Int. J. Syst. Evol. Microbiol.">
        <title>The Global Catalogue of Microorganisms (GCM) 10K type strain sequencing project: providing services to taxonomists for standard genome sequencing and annotation.</title>
        <authorList>
            <consortium name="The Broad Institute Genomics Platform"/>
            <consortium name="The Broad Institute Genome Sequencing Center for Infectious Disease"/>
            <person name="Wu L."/>
            <person name="Ma J."/>
        </authorList>
    </citation>
    <scope>NUCLEOTIDE SEQUENCE [LARGE SCALE GENOMIC DNA]</scope>
    <source>
        <strain evidence="2">JCM 16545</strain>
    </source>
</reference>
<organism evidence="1 2">
    <name type="scientific">Rubritalea spongiae</name>
    <dbReference type="NCBI Taxonomy" id="430797"/>
    <lineage>
        <taxon>Bacteria</taxon>
        <taxon>Pseudomonadati</taxon>
        <taxon>Verrucomicrobiota</taxon>
        <taxon>Verrucomicrobiia</taxon>
        <taxon>Verrucomicrobiales</taxon>
        <taxon>Rubritaleaceae</taxon>
        <taxon>Rubritalea</taxon>
    </lineage>
</organism>
<dbReference type="RefSeq" id="WP_377092653.1">
    <property type="nucleotide sequence ID" value="NZ_JBHSJM010000001.1"/>
</dbReference>
<proteinExistence type="predicted"/>
<evidence type="ECO:0008006" key="3">
    <source>
        <dbReference type="Google" id="ProtNLM"/>
    </source>
</evidence>
<keyword evidence="2" id="KW-1185">Reference proteome</keyword>
<gene>
    <name evidence="1" type="ORF">ACFSQZ_03040</name>
</gene>
<name>A0ABW5E085_9BACT</name>
<sequence length="172" mass="19686">MSSAYHPLSKKQKAMLSQLARQGFDKLYDLDLIDAPGDTKSKQFANWRRREQAEATGESSLTKCVQKDFLPLRAHFNSILGLDDKAFTDHLRSQPATDHSDPLDTPEERQRKLHLIHQALAEQTQFKLGYVIAIARNKFANPNLKHLNTLTTKQLQQLLITLKERIRKAALK</sequence>
<evidence type="ECO:0000313" key="2">
    <source>
        <dbReference type="Proteomes" id="UP001597297"/>
    </source>
</evidence>
<dbReference type="EMBL" id="JBHUJC010000010">
    <property type="protein sequence ID" value="MFD2275434.1"/>
    <property type="molecule type" value="Genomic_DNA"/>
</dbReference>
<protein>
    <recommendedName>
        <fullName evidence="3">DUF1018 domain-containing protein</fullName>
    </recommendedName>
</protein>